<evidence type="ECO:0000313" key="2">
    <source>
        <dbReference type="Proteomes" id="UP001165960"/>
    </source>
</evidence>
<sequence length="60" mass="6567">MSHNVRTLDGVHCPSGPKLGSVYKLGTQAAEIAQLTSNLVAGLNQTTIPEGEQRQYFLYY</sequence>
<dbReference type="EMBL" id="QTSX02006018">
    <property type="protein sequence ID" value="KAJ9056129.1"/>
    <property type="molecule type" value="Genomic_DNA"/>
</dbReference>
<keyword evidence="2" id="KW-1185">Reference proteome</keyword>
<evidence type="ECO:0000313" key="1">
    <source>
        <dbReference type="EMBL" id="KAJ9056129.1"/>
    </source>
</evidence>
<organism evidence="1 2">
    <name type="scientific">Entomophthora muscae</name>
    <dbReference type="NCBI Taxonomy" id="34485"/>
    <lineage>
        <taxon>Eukaryota</taxon>
        <taxon>Fungi</taxon>
        <taxon>Fungi incertae sedis</taxon>
        <taxon>Zoopagomycota</taxon>
        <taxon>Entomophthoromycotina</taxon>
        <taxon>Entomophthoromycetes</taxon>
        <taxon>Entomophthorales</taxon>
        <taxon>Entomophthoraceae</taxon>
        <taxon>Entomophthora</taxon>
    </lineage>
</organism>
<accession>A0ACC2S1G8</accession>
<name>A0ACC2S1G8_9FUNG</name>
<proteinExistence type="predicted"/>
<comment type="caution">
    <text evidence="1">The sequence shown here is derived from an EMBL/GenBank/DDBJ whole genome shotgun (WGS) entry which is preliminary data.</text>
</comment>
<protein>
    <submittedName>
        <fullName evidence="1">Uncharacterized protein</fullName>
    </submittedName>
</protein>
<dbReference type="Proteomes" id="UP001165960">
    <property type="component" value="Unassembled WGS sequence"/>
</dbReference>
<gene>
    <name evidence="1" type="ORF">DSO57_1036150</name>
</gene>
<reference evidence="1" key="1">
    <citation type="submission" date="2022-04" db="EMBL/GenBank/DDBJ databases">
        <title>Genome of the entomopathogenic fungus Entomophthora muscae.</title>
        <authorList>
            <person name="Elya C."/>
            <person name="Lovett B.R."/>
            <person name="Lee E."/>
            <person name="Macias A.M."/>
            <person name="Hajek A.E."/>
            <person name="De Bivort B.L."/>
            <person name="Kasson M.T."/>
            <person name="De Fine Licht H.H."/>
            <person name="Stajich J.E."/>
        </authorList>
    </citation>
    <scope>NUCLEOTIDE SEQUENCE</scope>
    <source>
        <strain evidence="1">Berkeley</strain>
    </source>
</reference>